<comment type="caution">
    <text evidence="1">The sequence shown here is derived from an EMBL/GenBank/DDBJ whole genome shotgun (WGS) entry which is preliminary data.</text>
</comment>
<organism evidence="1 2">
    <name type="scientific">Bacillus wiedmannii</name>
    <dbReference type="NCBI Taxonomy" id="1890302"/>
    <lineage>
        <taxon>Bacteria</taxon>
        <taxon>Bacillati</taxon>
        <taxon>Bacillota</taxon>
        <taxon>Bacilli</taxon>
        <taxon>Bacillales</taxon>
        <taxon>Bacillaceae</taxon>
        <taxon>Bacillus</taxon>
        <taxon>Bacillus cereus group</taxon>
    </lineage>
</organism>
<sequence length="128" mass="13740">MFKKVFLSGAILMGVLGVSTIHSPELGMTKAEAAISDATIQKVTISGDDFYNGSNVPAYTTGTFYIVGDANVTYTIKSYEFGNLISSKNVTTKGLRTPVSFNMGITEGNEYKVTHNGKVISTFTVRGH</sequence>
<dbReference type="Proteomes" id="UP000220621">
    <property type="component" value="Unassembled WGS sequence"/>
</dbReference>
<dbReference type="AlphaFoldDB" id="A0A2B5XEP0"/>
<reference evidence="1 2" key="1">
    <citation type="submission" date="2017-09" db="EMBL/GenBank/DDBJ databases">
        <title>Large-scale bioinformatics analysis of Bacillus genomes uncovers conserved roles of natural products in bacterial physiology.</title>
        <authorList>
            <consortium name="Agbiome Team Llc"/>
            <person name="Bleich R.M."/>
            <person name="Grubbs K.J."/>
            <person name="Santa Maria K.C."/>
            <person name="Allen S.E."/>
            <person name="Farag S."/>
            <person name="Shank E.A."/>
            <person name="Bowers A."/>
        </authorList>
    </citation>
    <scope>NUCLEOTIDE SEQUENCE [LARGE SCALE GENOMIC DNA]</scope>
    <source>
        <strain evidence="1 2">AFS010764</strain>
    </source>
</reference>
<protein>
    <submittedName>
        <fullName evidence="1">Uncharacterized protein</fullName>
    </submittedName>
</protein>
<dbReference type="RefSeq" id="WP_098101926.1">
    <property type="nucleotide sequence ID" value="NZ_NUDL01000015.1"/>
</dbReference>
<name>A0A2B5XEP0_9BACI</name>
<proteinExistence type="predicted"/>
<evidence type="ECO:0000313" key="2">
    <source>
        <dbReference type="Proteomes" id="UP000220621"/>
    </source>
</evidence>
<evidence type="ECO:0000313" key="1">
    <source>
        <dbReference type="EMBL" id="PEM58074.1"/>
    </source>
</evidence>
<dbReference type="EMBL" id="NUDL01000015">
    <property type="protein sequence ID" value="PEM58074.1"/>
    <property type="molecule type" value="Genomic_DNA"/>
</dbReference>
<accession>A0A2B5XEP0</accession>
<gene>
    <name evidence="1" type="ORF">CN611_06020</name>
</gene>